<comment type="function">
    <text evidence="9">Part of the tripartite ATP-independent periplasmic (TRAP) transport system.</text>
</comment>
<dbReference type="GO" id="GO:0005886">
    <property type="term" value="C:plasma membrane"/>
    <property type="evidence" value="ECO:0007669"/>
    <property type="project" value="UniProtKB-SubCell"/>
</dbReference>
<dbReference type="PANTHER" id="PTHR35011:SF10">
    <property type="entry name" value="TRAP TRANSPORTER SMALL PERMEASE PROTEIN"/>
    <property type="match status" value="1"/>
</dbReference>
<dbReference type="STRING" id="1185766.SAMN05216224_11820"/>
<evidence type="ECO:0000256" key="7">
    <source>
        <dbReference type="ARBA" id="ARBA00023136"/>
    </source>
</evidence>
<evidence type="ECO:0000256" key="3">
    <source>
        <dbReference type="ARBA" id="ARBA00022475"/>
    </source>
</evidence>
<comment type="subunit">
    <text evidence="9">The complex comprises the extracytoplasmic solute receptor protein and the two transmembrane proteins.</text>
</comment>
<accession>A0A074U0H6</accession>
<evidence type="ECO:0000256" key="4">
    <source>
        <dbReference type="ARBA" id="ARBA00022519"/>
    </source>
</evidence>
<keyword evidence="6 9" id="KW-1133">Transmembrane helix</keyword>
<feature type="transmembrane region" description="Helical" evidence="9">
    <location>
        <begin position="51"/>
        <end position="69"/>
    </location>
</feature>
<evidence type="ECO:0000256" key="1">
    <source>
        <dbReference type="ARBA" id="ARBA00004429"/>
    </source>
</evidence>
<dbReference type="GO" id="GO:0015740">
    <property type="term" value="P:C4-dicarboxylate transport"/>
    <property type="evidence" value="ECO:0007669"/>
    <property type="project" value="TreeGrafter"/>
</dbReference>
<evidence type="ECO:0000256" key="9">
    <source>
        <dbReference type="RuleBase" id="RU369079"/>
    </source>
</evidence>
<feature type="transmembrane region" description="Helical" evidence="9">
    <location>
        <begin position="90"/>
        <end position="111"/>
    </location>
</feature>
<feature type="transmembrane region" description="Helical" evidence="9">
    <location>
        <begin position="131"/>
        <end position="155"/>
    </location>
</feature>
<dbReference type="InterPro" id="IPR055348">
    <property type="entry name" value="DctQ"/>
</dbReference>
<evidence type="ECO:0000256" key="6">
    <source>
        <dbReference type="ARBA" id="ARBA00022989"/>
    </source>
</evidence>
<keyword evidence="4 9" id="KW-0997">Cell inner membrane</keyword>
<keyword evidence="12" id="KW-1185">Reference proteome</keyword>
<dbReference type="EMBL" id="JHEH01000043">
    <property type="protein sequence ID" value="KEP68182.1"/>
    <property type="molecule type" value="Genomic_DNA"/>
</dbReference>
<proteinExistence type="inferred from homology"/>
<reference evidence="11 12" key="1">
    <citation type="submission" date="2014-03" db="EMBL/GenBank/DDBJ databases">
        <title>The draft genome sequence of Thioclava dalianensis DLFJ1-1.</title>
        <authorList>
            <person name="Lai Q."/>
            <person name="Shao Z."/>
        </authorList>
    </citation>
    <scope>NUCLEOTIDE SEQUENCE [LARGE SCALE GENOMIC DNA]</scope>
    <source>
        <strain evidence="11 12">DLFJ1-1</strain>
    </source>
</reference>
<evidence type="ECO:0000313" key="11">
    <source>
        <dbReference type="EMBL" id="KEP68182.1"/>
    </source>
</evidence>
<name>A0A074U0H6_9RHOB</name>
<evidence type="ECO:0000313" key="12">
    <source>
        <dbReference type="Proteomes" id="UP000027725"/>
    </source>
</evidence>
<evidence type="ECO:0000256" key="2">
    <source>
        <dbReference type="ARBA" id="ARBA00022448"/>
    </source>
</evidence>
<evidence type="ECO:0000259" key="10">
    <source>
        <dbReference type="Pfam" id="PF04290"/>
    </source>
</evidence>
<evidence type="ECO:0000256" key="8">
    <source>
        <dbReference type="ARBA" id="ARBA00038436"/>
    </source>
</evidence>
<comment type="similarity">
    <text evidence="8 9">Belongs to the TRAP transporter small permease family.</text>
</comment>
<keyword evidence="5 9" id="KW-0812">Transmembrane</keyword>
<evidence type="ECO:0000256" key="5">
    <source>
        <dbReference type="ARBA" id="ARBA00022692"/>
    </source>
</evidence>
<dbReference type="eggNOG" id="ENOG502ZJMY">
    <property type="taxonomic scope" value="Bacteria"/>
</dbReference>
<protein>
    <recommendedName>
        <fullName evidence="9">TRAP transporter small permease protein</fullName>
    </recommendedName>
</protein>
<feature type="domain" description="Tripartite ATP-independent periplasmic transporters DctQ component" evidence="10">
    <location>
        <begin position="27"/>
        <end position="154"/>
    </location>
</feature>
<keyword evidence="2 9" id="KW-0813">Transport</keyword>
<dbReference type="Pfam" id="PF04290">
    <property type="entry name" value="DctQ"/>
    <property type="match status" value="1"/>
</dbReference>
<keyword evidence="3" id="KW-1003">Cell membrane</keyword>
<dbReference type="OrthoDB" id="4250245at2"/>
<sequence length="172" mass="18657">MSRVVLRLVEQLARGFMALSEIALVLMMLAITADVAMRALFNSPIRGTYDAVGILLCISALFAIAHVIFTRHEVVIDLIDTVLPPKATGFLKRFWASISVVVLSYIVWAMVQPMAEARAYGDRSLELGLPLWYVWVAALVGVGGALLGALGAVVAPTTRLETDRKSLEESGE</sequence>
<dbReference type="RefSeq" id="WP_038069220.1">
    <property type="nucleotide sequence ID" value="NZ_FOVB01000018.1"/>
</dbReference>
<gene>
    <name evidence="11" type="ORF">DL1_14600</name>
</gene>
<dbReference type="GO" id="GO:0022857">
    <property type="term" value="F:transmembrane transporter activity"/>
    <property type="evidence" value="ECO:0007669"/>
    <property type="project" value="UniProtKB-UniRule"/>
</dbReference>
<comment type="subcellular location">
    <subcellularLocation>
        <location evidence="1 9">Cell inner membrane</location>
        <topology evidence="1 9">Multi-pass membrane protein</topology>
    </subcellularLocation>
</comment>
<comment type="caution">
    <text evidence="11">The sequence shown here is derived from an EMBL/GenBank/DDBJ whole genome shotgun (WGS) entry which is preliminary data.</text>
</comment>
<dbReference type="PANTHER" id="PTHR35011">
    <property type="entry name" value="2,3-DIKETO-L-GULONATE TRAP TRANSPORTER SMALL PERMEASE PROTEIN YIAM"/>
    <property type="match status" value="1"/>
</dbReference>
<organism evidence="11 12">
    <name type="scientific">Thioclava dalianensis</name>
    <dbReference type="NCBI Taxonomy" id="1185766"/>
    <lineage>
        <taxon>Bacteria</taxon>
        <taxon>Pseudomonadati</taxon>
        <taxon>Pseudomonadota</taxon>
        <taxon>Alphaproteobacteria</taxon>
        <taxon>Rhodobacterales</taxon>
        <taxon>Paracoccaceae</taxon>
        <taxon>Thioclava</taxon>
    </lineage>
</organism>
<keyword evidence="7 9" id="KW-0472">Membrane</keyword>
<dbReference type="InterPro" id="IPR007387">
    <property type="entry name" value="TRAP_DctQ"/>
</dbReference>
<feature type="transmembrane region" description="Helical" evidence="9">
    <location>
        <begin position="12"/>
        <end position="31"/>
    </location>
</feature>
<dbReference type="Proteomes" id="UP000027725">
    <property type="component" value="Unassembled WGS sequence"/>
</dbReference>
<dbReference type="AlphaFoldDB" id="A0A074U0H6"/>